<proteinExistence type="predicted"/>
<dbReference type="InterPro" id="IPR052920">
    <property type="entry name" value="DNA-binding_regulatory"/>
</dbReference>
<sequence length="299" mass="34006">MILIYIAAFILIATGAAGYILSRISLNPKTHDYEESYRSEVEAGKFDDEWFRSLEKEDVYIQSRDGLKLHGLWYPLEGSQKTIILSHGYSYTLYGSVKYMKMFHDRGFNLLLIDHRYHGLSEGKICTMGHREKMDHVGWVNWIENRVGRDTMIGVHGESMGATTALLHGEIDDRIGFIIADCPFQSLRDQFRYRLKVQFKMPAFPLLYAGNFISKIRAGLFYSDVSALNAVNKIKVPVLFIHGSSDVYTTPSNSINLKKAKSGSAFLYLVPGAGHAESYETDPENYRKVVYRFLDNTGV</sequence>
<dbReference type="SUPFAM" id="SSF53474">
    <property type="entry name" value="alpha/beta-Hydrolases"/>
    <property type="match status" value="1"/>
</dbReference>
<evidence type="ECO:0000313" key="2">
    <source>
        <dbReference type="EMBL" id="MBB6481795.1"/>
    </source>
</evidence>
<dbReference type="Gene3D" id="3.40.50.1820">
    <property type="entry name" value="alpha/beta hydrolase"/>
    <property type="match status" value="1"/>
</dbReference>
<name>A0A841RCR9_9SPIO</name>
<dbReference type="PANTHER" id="PTHR43358:SF5">
    <property type="entry name" value="EXPORTED PROTEIN"/>
    <property type="match status" value="1"/>
</dbReference>
<dbReference type="InterPro" id="IPR029058">
    <property type="entry name" value="AB_hydrolase_fold"/>
</dbReference>
<dbReference type="RefSeq" id="WP_184748033.1">
    <property type="nucleotide sequence ID" value="NZ_JACHGJ010000008.1"/>
</dbReference>
<gene>
    <name evidence="2" type="ORF">HNR50_003476</name>
</gene>
<protein>
    <recommendedName>
        <fullName evidence="1">AB hydrolase-1 domain-containing protein</fullName>
    </recommendedName>
</protein>
<keyword evidence="3" id="KW-1185">Reference proteome</keyword>
<evidence type="ECO:0000259" key="1">
    <source>
        <dbReference type="Pfam" id="PF00561"/>
    </source>
</evidence>
<dbReference type="PANTHER" id="PTHR43358">
    <property type="entry name" value="ALPHA/BETA-HYDROLASE"/>
    <property type="match status" value="1"/>
</dbReference>
<dbReference type="Proteomes" id="UP000587760">
    <property type="component" value="Unassembled WGS sequence"/>
</dbReference>
<dbReference type="AlphaFoldDB" id="A0A841RCR9"/>
<accession>A0A841RCR9</accession>
<reference evidence="2 3" key="1">
    <citation type="submission" date="2020-08" db="EMBL/GenBank/DDBJ databases">
        <title>Genomic Encyclopedia of Type Strains, Phase IV (KMG-IV): sequencing the most valuable type-strain genomes for metagenomic binning, comparative biology and taxonomic classification.</title>
        <authorList>
            <person name="Goeker M."/>
        </authorList>
    </citation>
    <scope>NUCLEOTIDE SEQUENCE [LARGE SCALE GENOMIC DNA]</scope>
    <source>
        <strain evidence="2 3">DSM 2461</strain>
    </source>
</reference>
<dbReference type="Pfam" id="PF00561">
    <property type="entry name" value="Abhydrolase_1"/>
    <property type="match status" value="1"/>
</dbReference>
<evidence type="ECO:0000313" key="3">
    <source>
        <dbReference type="Proteomes" id="UP000587760"/>
    </source>
</evidence>
<dbReference type="InterPro" id="IPR000073">
    <property type="entry name" value="AB_hydrolase_1"/>
</dbReference>
<organism evidence="2 3">
    <name type="scientific">Spirochaeta isovalerica</name>
    <dbReference type="NCBI Taxonomy" id="150"/>
    <lineage>
        <taxon>Bacteria</taxon>
        <taxon>Pseudomonadati</taxon>
        <taxon>Spirochaetota</taxon>
        <taxon>Spirochaetia</taxon>
        <taxon>Spirochaetales</taxon>
        <taxon>Spirochaetaceae</taxon>
        <taxon>Spirochaeta</taxon>
    </lineage>
</organism>
<dbReference type="EMBL" id="JACHGJ010000008">
    <property type="protein sequence ID" value="MBB6481795.1"/>
    <property type="molecule type" value="Genomic_DNA"/>
</dbReference>
<comment type="caution">
    <text evidence="2">The sequence shown here is derived from an EMBL/GenBank/DDBJ whole genome shotgun (WGS) entry which is preliminary data.</text>
</comment>
<feature type="domain" description="AB hydrolase-1" evidence="1">
    <location>
        <begin position="82"/>
        <end position="196"/>
    </location>
</feature>